<evidence type="ECO:0000313" key="10">
    <source>
        <dbReference type="EMBL" id="OAP92102.1"/>
    </source>
</evidence>
<feature type="transmembrane region" description="Helical" evidence="8">
    <location>
        <begin position="238"/>
        <end position="259"/>
    </location>
</feature>
<dbReference type="InterPro" id="IPR050297">
    <property type="entry name" value="LipidA_mod_glycosyltrf_83"/>
</dbReference>
<comment type="caution">
    <text evidence="10">The sequence shown here is derived from an EMBL/GenBank/DDBJ whole genome shotgun (WGS) entry which is preliminary data.</text>
</comment>
<keyword evidence="5 8" id="KW-0812">Transmembrane</keyword>
<dbReference type="AlphaFoldDB" id="A0A179BK85"/>
<keyword evidence="2" id="KW-1003">Cell membrane</keyword>
<keyword evidence="6 8" id="KW-1133">Transmembrane helix</keyword>
<evidence type="ECO:0000256" key="2">
    <source>
        <dbReference type="ARBA" id="ARBA00022475"/>
    </source>
</evidence>
<reference evidence="10" key="1">
    <citation type="submission" date="2016-04" db="EMBL/GenBank/DDBJ databases">
        <title>Fast-growing isolate from the root nodules of Vavilovia formosa.</title>
        <authorList>
            <person name="Kimeklis A."/>
            <person name="Safronova V."/>
            <person name="Belimov A."/>
            <person name="Andronov E."/>
        </authorList>
    </citation>
    <scope>NUCLEOTIDE SEQUENCE [LARGE SCALE GENOMIC DNA]</scope>
    <source>
        <strain evidence="10">Vaf-46</strain>
    </source>
</reference>
<evidence type="ECO:0000256" key="6">
    <source>
        <dbReference type="ARBA" id="ARBA00022989"/>
    </source>
</evidence>
<comment type="subcellular location">
    <subcellularLocation>
        <location evidence="1">Cell membrane</location>
        <topology evidence="1">Multi-pass membrane protein</topology>
    </subcellularLocation>
</comment>
<keyword evidence="7 8" id="KW-0472">Membrane</keyword>
<evidence type="ECO:0000256" key="5">
    <source>
        <dbReference type="ARBA" id="ARBA00022692"/>
    </source>
</evidence>
<evidence type="ECO:0000256" key="7">
    <source>
        <dbReference type="ARBA" id="ARBA00023136"/>
    </source>
</evidence>
<accession>A0A179BK85</accession>
<dbReference type="PANTHER" id="PTHR33908:SF11">
    <property type="entry name" value="MEMBRANE PROTEIN"/>
    <property type="match status" value="1"/>
</dbReference>
<dbReference type="eggNOG" id="COG1807">
    <property type="taxonomic scope" value="Bacteria"/>
</dbReference>
<dbReference type="Pfam" id="PF13231">
    <property type="entry name" value="PMT_2"/>
    <property type="match status" value="1"/>
</dbReference>
<sequence>MSPRSGLLIVLGFTLWRVVTLNFDATDLFVDEAQYWFWSQNLDLGYYSKPPMIAWVIRAMTELSGSNAIYWIRLLGPLIHMAAALVLMKTAKRFVGPEIEGWTGATYITLPGVALSSVFFSTDVILLFFIAIALLAYFGLTQRRSVGLALVMGLSVGLAFLTKYAVLFVVPGGALALLLIPAARIAIRDFINAVAVAAVVALPNLWWNLRHDNTTVRHTQDIAHWSELGINVRRGLEFFSAQFGVVGPIIFFAMLWAVYRMIKGRSNDREKMLVWLSMPVVVLITLQATVAKAYANWAVTAYVAGTILAVWLLYRMWPKGLRLSLTINGIASLLFPLATIFPHQLLLPNGDALMKRYLGRAEVSREAAALAAQAGTDIIVTDNRDMVADLFYTLRDASYRIYARAPAGLPESYYEQEFALPADITGKVLFLTDGPFTCATETPEVLKNWQPTEGNYKGKALSAYKVSAACLAPEPVQPAR</sequence>
<dbReference type="InterPro" id="IPR038731">
    <property type="entry name" value="RgtA/B/C-like"/>
</dbReference>
<feature type="transmembrane region" description="Helical" evidence="8">
    <location>
        <begin position="68"/>
        <end position="87"/>
    </location>
</feature>
<evidence type="ECO:0000259" key="9">
    <source>
        <dbReference type="Pfam" id="PF13231"/>
    </source>
</evidence>
<feature type="transmembrane region" description="Helical" evidence="8">
    <location>
        <begin position="107"/>
        <end position="140"/>
    </location>
</feature>
<evidence type="ECO:0000256" key="1">
    <source>
        <dbReference type="ARBA" id="ARBA00004651"/>
    </source>
</evidence>
<dbReference type="GO" id="GO:0005886">
    <property type="term" value="C:plasma membrane"/>
    <property type="evidence" value="ECO:0007669"/>
    <property type="project" value="UniProtKB-SubCell"/>
</dbReference>
<evidence type="ECO:0000256" key="8">
    <source>
        <dbReference type="SAM" id="Phobius"/>
    </source>
</evidence>
<evidence type="ECO:0000256" key="3">
    <source>
        <dbReference type="ARBA" id="ARBA00022676"/>
    </source>
</evidence>
<protein>
    <submittedName>
        <fullName evidence="10">Glycosyl transferase</fullName>
    </submittedName>
</protein>
<keyword evidence="3" id="KW-0328">Glycosyltransferase</keyword>
<dbReference type="PANTHER" id="PTHR33908">
    <property type="entry name" value="MANNOSYLTRANSFERASE YKCB-RELATED"/>
    <property type="match status" value="1"/>
</dbReference>
<keyword evidence="4 10" id="KW-0808">Transferase</keyword>
<feature type="transmembrane region" description="Helical" evidence="8">
    <location>
        <begin position="294"/>
        <end position="314"/>
    </location>
</feature>
<feature type="transmembrane region" description="Helical" evidence="8">
    <location>
        <begin position="146"/>
        <end position="178"/>
    </location>
</feature>
<dbReference type="GO" id="GO:0009103">
    <property type="term" value="P:lipopolysaccharide biosynthetic process"/>
    <property type="evidence" value="ECO:0007669"/>
    <property type="project" value="UniProtKB-ARBA"/>
</dbReference>
<feature type="transmembrane region" description="Helical" evidence="8">
    <location>
        <begin position="190"/>
        <end position="207"/>
    </location>
</feature>
<feature type="transmembrane region" description="Helical" evidence="8">
    <location>
        <begin position="271"/>
        <end position="288"/>
    </location>
</feature>
<dbReference type="GO" id="GO:0016763">
    <property type="term" value="F:pentosyltransferase activity"/>
    <property type="evidence" value="ECO:0007669"/>
    <property type="project" value="TreeGrafter"/>
</dbReference>
<organism evidence="10">
    <name type="scientific">Rhizobium leguminosarum</name>
    <dbReference type="NCBI Taxonomy" id="384"/>
    <lineage>
        <taxon>Bacteria</taxon>
        <taxon>Pseudomonadati</taxon>
        <taxon>Pseudomonadota</taxon>
        <taxon>Alphaproteobacteria</taxon>
        <taxon>Hyphomicrobiales</taxon>
        <taxon>Rhizobiaceae</taxon>
        <taxon>Rhizobium/Agrobacterium group</taxon>
        <taxon>Rhizobium</taxon>
    </lineage>
</organism>
<dbReference type="EMBL" id="LWBS01000338">
    <property type="protein sequence ID" value="OAP92102.1"/>
    <property type="molecule type" value="Genomic_DNA"/>
</dbReference>
<feature type="transmembrane region" description="Helical" evidence="8">
    <location>
        <begin position="321"/>
        <end position="341"/>
    </location>
</feature>
<gene>
    <name evidence="10" type="ORF">A4U53_26360</name>
</gene>
<proteinExistence type="predicted"/>
<feature type="domain" description="Glycosyltransferase RgtA/B/C/D-like" evidence="9">
    <location>
        <begin position="48"/>
        <end position="207"/>
    </location>
</feature>
<name>A0A179BK85_RHILE</name>
<evidence type="ECO:0000256" key="4">
    <source>
        <dbReference type="ARBA" id="ARBA00022679"/>
    </source>
</evidence>